<feature type="domain" description="SOCS box" evidence="5">
    <location>
        <begin position="382"/>
        <end position="419"/>
    </location>
</feature>
<evidence type="ECO:0000256" key="3">
    <source>
        <dbReference type="ARBA" id="ARBA00022786"/>
    </source>
</evidence>
<dbReference type="PROSITE" id="PS50082">
    <property type="entry name" value="WD_REPEATS_2"/>
    <property type="match status" value="3"/>
</dbReference>
<dbReference type="PROSITE" id="PS50294">
    <property type="entry name" value="WD_REPEATS_REGION"/>
    <property type="match status" value="3"/>
</dbReference>
<dbReference type="PANTHER" id="PTHR15622:SF2">
    <property type="entry name" value="U4_U6 SMALL NUCLEAR RIBONUCLEOPROTEIN PRP4"/>
    <property type="match status" value="1"/>
</dbReference>
<dbReference type="Pfam" id="PF00400">
    <property type="entry name" value="WD40"/>
    <property type="match status" value="3"/>
</dbReference>
<dbReference type="InterPro" id="IPR036036">
    <property type="entry name" value="SOCS_box-like_dom_sf"/>
</dbReference>
<dbReference type="InterPro" id="IPR036322">
    <property type="entry name" value="WD40_repeat_dom_sf"/>
</dbReference>
<dbReference type="SUPFAM" id="SSF158235">
    <property type="entry name" value="SOCS box-like"/>
    <property type="match status" value="1"/>
</dbReference>
<evidence type="ECO:0000256" key="1">
    <source>
        <dbReference type="ARBA" id="ARBA00022574"/>
    </source>
</evidence>
<dbReference type="SMART" id="SM00969">
    <property type="entry name" value="SOCS_box"/>
    <property type="match status" value="1"/>
</dbReference>
<dbReference type="InterPro" id="IPR020472">
    <property type="entry name" value="WD40_PAC1"/>
</dbReference>
<dbReference type="PANTHER" id="PTHR15622">
    <property type="entry name" value="WD40 REPEAT PROTEIN"/>
    <property type="match status" value="1"/>
</dbReference>
<dbReference type="EMBL" id="JBAMIC010004070">
    <property type="protein sequence ID" value="KAK7087797.1"/>
    <property type="molecule type" value="Genomic_DNA"/>
</dbReference>
<evidence type="ECO:0000313" key="7">
    <source>
        <dbReference type="Proteomes" id="UP001374579"/>
    </source>
</evidence>
<feature type="repeat" description="WD" evidence="4">
    <location>
        <begin position="156"/>
        <end position="191"/>
    </location>
</feature>
<dbReference type="PROSITE" id="PS50225">
    <property type="entry name" value="SOCS"/>
    <property type="match status" value="1"/>
</dbReference>
<dbReference type="SMART" id="SM00320">
    <property type="entry name" value="WD40"/>
    <property type="match status" value="7"/>
</dbReference>
<dbReference type="SUPFAM" id="SSF50978">
    <property type="entry name" value="WD40 repeat-like"/>
    <property type="match status" value="1"/>
</dbReference>
<dbReference type="PROSITE" id="PS00678">
    <property type="entry name" value="WD_REPEATS_1"/>
    <property type="match status" value="2"/>
</dbReference>
<organism evidence="6 7">
    <name type="scientific">Littorina saxatilis</name>
    <dbReference type="NCBI Taxonomy" id="31220"/>
    <lineage>
        <taxon>Eukaryota</taxon>
        <taxon>Metazoa</taxon>
        <taxon>Spiralia</taxon>
        <taxon>Lophotrochozoa</taxon>
        <taxon>Mollusca</taxon>
        <taxon>Gastropoda</taxon>
        <taxon>Caenogastropoda</taxon>
        <taxon>Littorinimorpha</taxon>
        <taxon>Littorinoidea</taxon>
        <taxon>Littorinidae</taxon>
        <taxon>Littorina</taxon>
    </lineage>
</organism>
<dbReference type="GO" id="GO:0000209">
    <property type="term" value="P:protein polyubiquitination"/>
    <property type="evidence" value="ECO:0007669"/>
    <property type="project" value="TreeGrafter"/>
</dbReference>
<evidence type="ECO:0000259" key="5">
    <source>
        <dbReference type="PROSITE" id="PS50225"/>
    </source>
</evidence>
<dbReference type="CDD" id="cd03587">
    <property type="entry name" value="SOCS"/>
    <property type="match status" value="1"/>
</dbReference>
<evidence type="ECO:0000256" key="2">
    <source>
        <dbReference type="ARBA" id="ARBA00022737"/>
    </source>
</evidence>
<keyword evidence="7" id="KW-1185">Reference proteome</keyword>
<keyword evidence="2" id="KW-0677">Repeat</keyword>
<name>A0AAN9FWR6_9CAEN</name>
<dbReference type="InterPro" id="IPR015943">
    <property type="entry name" value="WD40/YVTN_repeat-like_dom_sf"/>
</dbReference>
<dbReference type="AlphaFoldDB" id="A0AAN9FWR6"/>
<dbReference type="SMART" id="SM00253">
    <property type="entry name" value="SOCS"/>
    <property type="match status" value="1"/>
</dbReference>
<dbReference type="InterPro" id="IPR001680">
    <property type="entry name" value="WD40_rpt"/>
</dbReference>
<dbReference type="InterPro" id="IPR051983">
    <property type="entry name" value="WSB_SOCS-box_domain"/>
</dbReference>
<gene>
    <name evidence="6" type="ORF">V1264_021802</name>
</gene>
<dbReference type="GO" id="GO:0035556">
    <property type="term" value="P:intracellular signal transduction"/>
    <property type="evidence" value="ECO:0007669"/>
    <property type="project" value="InterPro"/>
</dbReference>
<dbReference type="Pfam" id="PF07525">
    <property type="entry name" value="SOCS_box"/>
    <property type="match status" value="1"/>
</dbReference>
<protein>
    <recommendedName>
        <fullName evidence="5">SOCS box domain-containing protein</fullName>
    </recommendedName>
</protein>
<proteinExistence type="predicted"/>
<accession>A0AAN9FWR6</accession>
<dbReference type="InterPro" id="IPR019775">
    <property type="entry name" value="WD40_repeat_CS"/>
</dbReference>
<sequence>MSNSSFQFANPSQIKRAKEVLHLDHVAVCRGYTGVSGRRGLHKGGCESWCCAWAPDHSFLAWSAGHRMIHLIPWDAKQPKKHDPNDTQGLGGRQYHIIDCGEIVHSMVFGHSSNRIHKQRWKRQRCDITSLVLASGHPSGRIKLWNCETGALLLEIMDHKDIVHDLHFTHDGTLGLASASRDGSVKLWEFDEQGDCNLYLTIKTNTNHAFCCRWSPNRNYVAVVGSIKMALLFVLEDRKVKSRLRLEGHHHDVVNCDFSPDGALLATASYDSRIIIWDVDNRTQIAELGHLYPKPGLIYAGGANDHYVYSVKFSPEGTRLASVGDDGYVRVWQLPDMSDPVTIAAVDGGRCCSFSSDGQLLTVGTSAGSLCVLATPRGGVCSLMHMCRSVVRSLVTTPDIPALPLPRGLHKYLAYKENSSDDSLAAGKNW</sequence>
<dbReference type="PRINTS" id="PR00320">
    <property type="entry name" value="GPROTEINBRPT"/>
</dbReference>
<evidence type="ECO:0000313" key="6">
    <source>
        <dbReference type="EMBL" id="KAK7087797.1"/>
    </source>
</evidence>
<feature type="repeat" description="WD" evidence="4">
    <location>
        <begin position="246"/>
        <end position="287"/>
    </location>
</feature>
<dbReference type="Gene3D" id="2.130.10.10">
    <property type="entry name" value="YVTN repeat-like/Quinoprotein amine dehydrogenase"/>
    <property type="match status" value="2"/>
</dbReference>
<evidence type="ECO:0000256" key="4">
    <source>
        <dbReference type="PROSITE-ProRule" id="PRU00221"/>
    </source>
</evidence>
<dbReference type="InterPro" id="IPR001496">
    <property type="entry name" value="SOCS_box"/>
</dbReference>
<dbReference type="Gene3D" id="1.10.750.20">
    <property type="entry name" value="SOCS box"/>
    <property type="match status" value="1"/>
</dbReference>
<keyword evidence="3" id="KW-0833">Ubl conjugation pathway</keyword>
<keyword evidence="1 4" id="KW-0853">WD repeat</keyword>
<feature type="repeat" description="WD" evidence="4">
    <location>
        <begin position="301"/>
        <end position="342"/>
    </location>
</feature>
<reference evidence="6 7" key="1">
    <citation type="submission" date="2024-02" db="EMBL/GenBank/DDBJ databases">
        <title>Chromosome-scale genome assembly of the rough periwinkle Littorina saxatilis.</title>
        <authorList>
            <person name="De Jode A."/>
            <person name="Faria R."/>
            <person name="Formenti G."/>
            <person name="Sims Y."/>
            <person name="Smith T.P."/>
            <person name="Tracey A."/>
            <person name="Wood J.M.D."/>
            <person name="Zagrodzka Z.B."/>
            <person name="Johannesson K."/>
            <person name="Butlin R.K."/>
            <person name="Leder E.H."/>
        </authorList>
    </citation>
    <scope>NUCLEOTIDE SEQUENCE [LARGE SCALE GENOMIC DNA]</scope>
    <source>
        <strain evidence="6">Snail1</strain>
        <tissue evidence="6">Muscle</tissue>
    </source>
</reference>
<comment type="caution">
    <text evidence="6">The sequence shown here is derived from an EMBL/GenBank/DDBJ whole genome shotgun (WGS) entry which is preliminary data.</text>
</comment>
<dbReference type="Proteomes" id="UP001374579">
    <property type="component" value="Unassembled WGS sequence"/>
</dbReference>